<evidence type="ECO:0000313" key="2">
    <source>
        <dbReference type="Proteomes" id="UP000827872"/>
    </source>
</evidence>
<accession>A0ACB8EVE7</accession>
<dbReference type="Proteomes" id="UP000827872">
    <property type="component" value="Linkage Group LG15"/>
</dbReference>
<organism evidence="1 2">
    <name type="scientific">Sphaerodactylus townsendi</name>
    <dbReference type="NCBI Taxonomy" id="933632"/>
    <lineage>
        <taxon>Eukaryota</taxon>
        <taxon>Metazoa</taxon>
        <taxon>Chordata</taxon>
        <taxon>Craniata</taxon>
        <taxon>Vertebrata</taxon>
        <taxon>Euteleostomi</taxon>
        <taxon>Lepidosauria</taxon>
        <taxon>Squamata</taxon>
        <taxon>Bifurcata</taxon>
        <taxon>Gekkota</taxon>
        <taxon>Sphaerodactylidae</taxon>
        <taxon>Sphaerodactylus</taxon>
    </lineage>
</organism>
<comment type="caution">
    <text evidence="1">The sequence shown here is derived from an EMBL/GenBank/DDBJ whole genome shotgun (WGS) entry which is preliminary data.</text>
</comment>
<sequence>MMTWSGLGMKVLALLALQTVATEAQPQPVCGRLPDNPRIVGGSEAEIGTWPWIASLQLIDSPTLWGPSSHQMVLTAAHCFDSGIRDPSLYVVVLGAYNLSNPGLHQSAVKHTIIHWNTPVM</sequence>
<name>A0ACB8EVE7_9SAUR</name>
<keyword evidence="2" id="KW-1185">Reference proteome</keyword>
<gene>
    <name evidence="1" type="ORF">K3G42_010400</name>
</gene>
<evidence type="ECO:0000313" key="1">
    <source>
        <dbReference type="EMBL" id="KAH7996720.1"/>
    </source>
</evidence>
<reference evidence="1" key="1">
    <citation type="submission" date="2021-08" db="EMBL/GenBank/DDBJ databases">
        <title>The first chromosome-level gecko genome reveals the dynamic sex chromosomes of Neotropical dwarf geckos (Sphaerodactylidae: Sphaerodactylus).</title>
        <authorList>
            <person name="Pinto B.J."/>
            <person name="Keating S.E."/>
            <person name="Gamble T."/>
        </authorList>
    </citation>
    <scope>NUCLEOTIDE SEQUENCE</scope>
    <source>
        <strain evidence="1">TG3544</strain>
    </source>
</reference>
<protein>
    <submittedName>
        <fullName evidence="1">Uncharacterized protein</fullName>
    </submittedName>
</protein>
<proteinExistence type="predicted"/>
<dbReference type="EMBL" id="CM037628">
    <property type="protein sequence ID" value="KAH7996720.1"/>
    <property type="molecule type" value="Genomic_DNA"/>
</dbReference>